<dbReference type="EMBL" id="LAZR01011846">
    <property type="protein sequence ID" value="KKM57687.1"/>
    <property type="molecule type" value="Genomic_DNA"/>
</dbReference>
<sequence length="432" mass="46452">MSFAADAIGFYLQLENTLSPELAQAEKDYIRFVKALDKLKVKAYKSATKGFAALSSLVESFESLPKSAVKGYKAAISAIQKTIKPITQPLVFQISPKGEKALGKTIASAISKVLGQVKIRLTAAAPIKRSKFFDTSVSLRSAYKEQMQPPDMLGGYEYLPRFQKGGIVPGAGGIDDILALLTPGEAVLPADVVKELQTMAKGKVVSKGLAEALANVENIALSMEKLRDIAELGLDPKAQTKYNKAVGLLNVQLEEARTHFTKMKPTIQRSVLPAFKKAADRVKGFAEEGEEATGIFKKLLTDILGTTRFMAIHKALGSMQDAFGQTRSAASDLGDQIGINTDQVTSLMEGMFDANKTLRLSRDAMYALSQEVIEHSRATVGGIINNEELGESFKGLVDAGMTNQAMLVEMTPLVAALAKQTGADPQSLAQTM</sequence>
<feature type="non-terminal residue" evidence="1">
    <location>
        <position position="432"/>
    </location>
</feature>
<comment type="caution">
    <text evidence="1">The sequence shown here is derived from an EMBL/GenBank/DDBJ whole genome shotgun (WGS) entry which is preliminary data.</text>
</comment>
<accession>A0A0F9IQI7</accession>
<gene>
    <name evidence="1" type="ORF">LCGC14_1550450</name>
</gene>
<reference evidence="1" key="1">
    <citation type="journal article" date="2015" name="Nature">
        <title>Complex archaea that bridge the gap between prokaryotes and eukaryotes.</title>
        <authorList>
            <person name="Spang A."/>
            <person name="Saw J.H."/>
            <person name="Jorgensen S.L."/>
            <person name="Zaremba-Niedzwiedzka K."/>
            <person name="Martijn J."/>
            <person name="Lind A.E."/>
            <person name="van Eijk R."/>
            <person name="Schleper C."/>
            <person name="Guy L."/>
            <person name="Ettema T.J."/>
        </authorList>
    </citation>
    <scope>NUCLEOTIDE SEQUENCE</scope>
</reference>
<name>A0A0F9IQI7_9ZZZZ</name>
<organism evidence="1">
    <name type="scientific">marine sediment metagenome</name>
    <dbReference type="NCBI Taxonomy" id="412755"/>
    <lineage>
        <taxon>unclassified sequences</taxon>
        <taxon>metagenomes</taxon>
        <taxon>ecological metagenomes</taxon>
    </lineage>
</organism>
<proteinExistence type="predicted"/>
<evidence type="ECO:0000313" key="1">
    <source>
        <dbReference type="EMBL" id="KKM57687.1"/>
    </source>
</evidence>
<dbReference type="AlphaFoldDB" id="A0A0F9IQI7"/>
<protein>
    <submittedName>
        <fullName evidence="1">Uncharacterized protein</fullName>
    </submittedName>
</protein>